<comment type="caution">
    <text evidence="1">The sequence shown here is derived from an EMBL/GenBank/DDBJ whole genome shotgun (WGS) entry which is preliminary data.</text>
</comment>
<keyword evidence="1" id="KW-0315">Glutamine amidotransferase</keyword>
<dbReference type="PROSITE" id="PS51273">
    <property type="entry name" value="GATASE_TYPE_1"/>
    <property type="match status" value="1"/>
</dbReference>
<evidence type="ECO:0000313" key="1">
    <source>
        <dbReference type="EMBL" id="ENY70808.1"/>
    </source>
</evidence>
<accession>N9VGR4</accession>
<dbReference type="InterPro" id="IPR011697">
    <property type="entry name" value="Peptidase_C26"/>
</dbReference>
<gene>
    <name evidence="1" type="ORF">G114_16430</name>
</gene>
<evidence type="ECO:0000313" key="2">
    <source>
        <dbReference type="Proteomes" id="UP000023775"/>
    </source>
</evidence>
<dbReference type="Pfam" id="PF07722">
    <property type="entry name" value="Peptidase_C26"/>
    <property type="match status" value="1"/>
</dbReference>
<dbReference type="GO" id="GO:0016787">
    <property type="term" value="F:hydrolase activity"/>
    <property type="evidence" value="ECO:0007669"/>
    <property type="project" value="InterPro"/>
</dbReference>
<dbReference type="Gene3D" id="3.40.50.880">
    <property type="match status" value="1"/>
</dbReference>
<reference evidence="1 2" key="1">
    <citation type="journal article" date="2013" name="Genome Announc.">
        <title>Draft Genome Sequence of the Aeromonas diversa Type Strain.</title>
        <authorList>
            <person name="Farfan M."/>
            <person name="Spataro N."/>
            <person name="Sanglas A."/>
            <person name="Albarral V."/>
            <person name="Loren J.G."/>
            <person name="Bosch E."/>
            <person name="Fuste M.C."/>
        </authorList>
    </citation>
    <scope>NUCLEOTIDE SEQUENCE [LARGE SCALE GENOMIC DNA]</scope>
    <source>
        <strain evidence="1 2">2478-85</strain>
    </source>
</reference>
<organism evidence="1 2">
    <name type="scientific">Aeromonas diversa CDC 2478-85</name>
    <dbReference type="NCBI Taxonomy" id="1268237"/>
    <lineage>
        <taxon>Bacteria</taxon>
        <taxon>Pseudomonadati</taxon>
        <taxon>Pseudomonadota</taxon>
        <taxon>Gammaproteobacteria</taxon>
        <taxon>Aeromonadales</taxon>
        <taxon>Aeromonadaceae</taxon>
        <taxon>Aeromonas</taxon>
    </lineage>
</organism>
<dbReference type="AlphaFoldDB" id="N9VGR4"/>
<dbReference type="InterPro" id="IPR029062">
    <property type="entry name" value="Class_I_gatase-like"/>
</dbReference>
<protein>
    <submittedName>
        <fullName evidence="1">Putative glutamine amidotransferase class-I</fullName>
    </submittedName>
</protein>
<dbReference type="SUPFAM" id="SSF52317">
    <property type="entry name" value="Class I glutamine amidotransferase-like"/>
    <property type="match status" value="1"/>
</dbReference>
<keyword evidence="1" id="KW-0808">Transferase</keyword>
<name>N9VGR4_9GAMM</name>
<dbReference type="EMBL" id="APVG01000054">
    <property type="protein sequence ID" value="ENY70808.1"/>
    <property type="molecule type" value="Genomic_DNA"/>
</dbReference>
<proteinExistence type="predicted"/>
<dbReference type="eggNOG" id="COG2071">
    <property type="taxonomic scope" value="Bacteria"/>
</dbReference>
<sequence>MQMLGVAEGVSLKAVAAHSGCKHIIQGEISRCVNSYHQYALDCIPPGYVGLANTDDGCVEAISHKVHPIMGIMWHPEREVNFLKEDIDFVLNRLFGVSDD</sequence>
<dbReference type="GO" id="GO:0016740">
    <property type="term" value="F:transferase activity"/>
    <property type="evidence" value="ECO:0007669"/>
    <property type="project" value="UniProtKB-KW"/>
</dbReference>
<keyword evidence="2" id="KW-1185">Reference proteome</keyword>
<dbReference type="Proteomes" id="UP000023775">
    <property type="component" value="Unassembled WGS sequence"/>
</dbReference>